<dbReference type="InterPro" id="IPR007219">
    <property type="entry name" value="XnlR_reg_dom"/>
</dbReference>
<keyword evidence="2" id="KW-0862">Zinc</keyword>
<feature type="region of interest" description="Disordered" evidence="7">
    <location>
        <begin position="47"/>
        <end position="69"/>
    </location>
</feature>
<dbReference type="GO" id="GO:0006351">
    <property type="term" value="P:DNA-templated transcription"/>
    <property type="evidence" value="ECO:0007669"/>
    <property type="project" value="InterPro"/>
</dbReference>
<dbReference type="PANTHER" id="PTHR31313">
    <property type="entry name" value="TY1 ENHANCER ACTIVATOR"/>
    <property type="match status" value="1"/>
</dbReference>
<sequence length="575" mass="64075">MCNASALYTEEAPNLDRDAEVHFFGPASGRLDFQSLTQEFSALCVEEEPSLPSNHHQRAESHPGTLTQGNVSEELTTHLIDLYFKWEQPWCQVVDEAIFRRDMQNNGRYTGHLEVRADHRDPNTAGLFFLEKAEKLLQPDLKSPSITTIQSLAIMAVLYVAVGSDASGWLHHGMAIRLVLDMGFNFDTSFLKGSNSLSSEEVHLRRQIYWALYCTDKLWASYTGRVCTMLDSQGNIPLPSVHCNGIMEQASGSSSPRRDLVLSLHRSLSEHCQILEKILLSLYAPKKLTHDAQRRTFFDSCLLELKGWIYTLPSELKISRSSRHDFPQAYILNMVHQTSIILLAKPFLPKTRPPPSPAYAQGTLTKKAADLCIEAAMEIRSLGEQYRQVFGSFRRSPITATHCSLSAALIAANAHDFRGTEVNKDDRDCVSSCIQTLQELSDSWTPSRRFWRTLTGAHGPKSEKQTTKCQQTSVPGPDEVVSSMNGTNWTGGSSGDQRDNSYDSNQSLIFGYPAIEPGNQGFDAGYELPESSLLGNDSLSLDLFWPDESVDFMSSLGSWTDHDLDGLGEGLAEKH</sequence>
<organism evidence="9 10">
    <name type="scientific">Fusarium albosuccineum</name>
    <dbReference type="NCBI Taxonomy" id="1237068"/>
    <lineage>
        <taxon>Eukaryota</taxon>
        <taxon>Fungi</taxon>
        <taxon>Dikarya</taxon>
        <taxon>Ascomycota</taxon>
        <taxon>Pezizomycotina</taxon>
        <taxon>Sordariomycetes</taxon>
        <taxon>Hypocreomycetidae</taxon>
        <taxon>Hypocreales</taxon>
        <taxon>Nectriaceae</taxon>
        <taxon>Fusarium</taxon>
        <taxon>Fusarium decemcellulare species complex</taxon>
    </lineage>
</organism>
<keyword evidence="1" id="KW-0479">Metal-binding</keyword>
<protein>
    <submittedName>
        <fullName evidence="9">Transcription factor</fullName>
    </submittedName>
</protein>
<evidence type="ECO:0000256" key="2">
    <source>
        <dbReference type="ARBA" id="ARBA00022833"/>
    </source>
</evidence>
<feature type="domain" description="Xylanolytic transcriptional activator regulatory" evidence="8">
    <location>
        <begin position="168"/>
        <end position="245"/>
    </location>
</feature>
<feature type="region of interest" description="Disordered" evidence="7">
    <location>
        <begin position="456"/>
        <end position="503"/>
    </location>
</feature>
<keyword evidence="10" id="KW-1185">Reference proteome</keyword>
<keyword evidence="5" id="KW-0804">Transcription</keyword>
<dbReference type="Proteomes" id="UP000554235">
    <property type="component" value="Unassembled WGS sequence"/>
</dbReference>
<dbReference type="GO" id="GO:0008270">
    <property type="term" value="F:zinc ion binding"/>
    <property type="evidence" value="ECO:0007669"/>
    <property type="project" value="InterPro"/>
</dbReference>
<name>A0A8H4L0G3_9HYPO</name>
<keyword evidence="3" id="KW-0805">Transcription regulation</keyword>
<reference evidence="9 10" key="1">
    <citation type="submission" date="2020-01" db="EMBL/GenBank/DDBJ databases">
        <title>Identification and distribution of gene clusters putatively required for synthesis of sphingolipid metabolism inhibitors in phylogenetically diverse species of the filamentous fungus Fusarium.</title>
        <authorList>
            <person name="Kim H.-S."/>
            <person name="Busman M."/>
            <person name="Brown D.W."/>
            <person name="Divon H."/>
            <person name="Uhlig S."/>
            <person name="Proctor R.H."/>
        </authorList>
    </citation>
    <scope>NUCLEOTIDE SEQUENCE [LARGE SCALE GENOMIC DNA]</scope>
    <source>
        <strain evidence="9 10">NRRL 20459</strain>
    </source>
</reference>
<dbReference type="PANTHER" id="PTHR31313:SF83">
    <property type="entry name" value="ZN(II)2CYS6 TRANSCRIPTION FACTOR (EUROFUNG)"/>
    <property type="match status" value="1"/>
</dbReference>
<gene>
    <name evidence="9" type="ORF">FALBO_13816</name>
</gene>
<evidence type="ECO:0000256" key="4">
    <source>
        <dbReference type="ARBA" id="ARBA00023125"/>
    </source>
</evidence>
<dbReference type="CDD" id="cd12148">
    <property type="entry name" value="fungal_TF_MHR"/>
    <property type="match status" value="1"/>
</dbReference>
<evidence type="ECO:0000256" key="1">
    <source>
        <dbReference type="ARBA" id="ARBA00022723"/>
    </source>
</evidence>
<evidence type="ECO:0000256" key="3">
    <source>
        <dbReference type="ARBA" id="ARBA00023015"/>
    </source>
</evidence>
<evidence type="ECO:0000259" key="8">
    <source>
        <dbReference type="SMART" id="SM00906"/>
    </source>
</evidence>
<proteinExistence type="predicted"/>
<evidence type="ECO:0000256" key="5">
    <source>
        <dbReference type="ARBA" id="ARBA00023163"/>
    </source>
</evidence>
<dbReference type="Pfam" id="PF04082">
    <property type="entry name" value="Fungal_trans"/>
    <property type="match status" value="1"/>
</dbReference>
<accession>A0A8H4L0G3</accession>
<dbReference type="SMART" id="SM00906">
    <property type="entry name" value="Fungal_trans"/>
    <property type="match status" value="1"/>
</dbReference>
<dbReference type="AlphaFoldDB" id="A0A8H4L0G3"/>
<evidence type="ECO:0000256" key="7">
    <source>
        <dbReference type="SAM" id="MobiDB-lite"/>
    </source>
</evidence>
<dbReference type="OrthoDB" id="2154091at2759"/>
<comment type="caution">
    <text evidence="9">The sequence shown here is derived from an EMBL/GenBank/DDBJ whole genome shotgun (WGS) entry which is preliminary data.</text>
</comment>
<feature type="compositionally biased region" description="Polar residues" evidence="7">
    <location>
        <begin position="482"/>
        <end position="491"/>
    </location>
</feature>
<keyword evidence="6" id="KW-0539">Nucleus</keyword>
<dbReference type="InterPro" id="IPR051615">
    <property type="entry name" value="Transcr_Regulatory_Elem"/>
</dbReference>
<evidence type="ECO:0000256" key="6">
    <source>
        <dbReference type="ARBA" id="ARBA00023242"/>
    </source>
</evidence>
<dbReference type="EMBL" id="JAADYS010002175">
    <property type="protein sequence ID" value="KAF4459425.1"/>
    <property type="molecule type" value="Genomic_DNA"/>
</dbReference>
<keyword evidence="4" id="KW-0238">DNA-binding</keyword>
<evidence type="ECO:0000313" key="9">
    <source>
        <dbReference type="EMBL" id="KAF4459425.1"/>
    </source>
</evidence>
<evidence type="ECO:0000313" key="10">
    <source>
        <dbReference type="Proteomes" id="UP000554235"/>
    </source>
</evidence>
<dbReference type="GO" id="GO:0003677">
    <property type="term" value="F:DNA binding"/>
    <property type="evidence" value="ECO:0007669"/>
    <property type="project" value="UniProtKB-KW"/>
</dbReference>